<organism evidence="9 10">
    <name type="scientific">Trifolium medium</name>
    <dbReference type="NCBI Taxonomy" id="97028"/>
    <lineage>
        <taxon>Eukaryota</taxon>
        <taxon>Viridiplantae</taxon>
        <taxon>Streptophyta</taxon>
        <taxon>Embryophyta</taxon>
        <taxon>Tracheophyta</taxon>
        <taxon>Spermatophyta</taxon>
        <taxon>Magnoliopsida</taxon>
        <taxon>eudicotyledons</taxon>
        <taxon>Gunneridae</taxon>
        <taxon>Pentapetalae</taxon>
        <taxon>rosids</taxon>
        <taxon>fabids</taxon>
        <taxon>Fabales</taxon>
        <taxon>Fabaceae</taxon>
        <taxon>Papilionoideae</taxon>
        <taxon>50 kb inversion clade</taxon>
        <taxon>NPAAA clade</taxon>
        <taxon>Hologalegina</taxon>
        <taxon>IRL clade</taxon>
        <taxon>Trifolieae</taxon>
        <taxon>Trifolium</taxon>
    </lineage>
</organism>
<evidence type="ECO:0000259" key="8">
    <source>
        <dbReference type="Pfam" id="PF08263"/>
    </source>
</evidence>
<dbReference type="Gene3D" id="3.80.10.10">
    <property type="entry name" value="Ribonuclease Inhibitor"/>
    <property type="match status" value="1"/>
</dbReference>
<sequence>VVFANQWPLSGPTTITLTPSASSSLGPLINAGEIFNVLPLGGRTSTRDVIALERVKESLRNPPLDWSGDPCVPRQYSWTGITCSEGPRIRVVTLNLTSMELSGSLSPFVANLTALTNIWLGNNSLSGQIPSLSSLTMLETLHLEDNQFSGEIPSSLGNISSLKEVFLQNNNLTGQIPANLVGKPGLVVRTSGNNFLTPPAP</sequence>
<accession>A0A392MT52</accession>
<evidence type="ECO:0000256" key="3">
    <source>
        <dbReference type="ARBA" id="ARBA00022692"/>
    </source>
</evidence>
<comment type="caution">
    <text evidence="9">The sequence shown here is derived from an EMBL/GenBank/DDBJ whole genome shotgun (WGS) entry which is preliminary data.</text>
</comment>
<reference evidence="9 10" key="1">
    <citation type="journal article" date="2018" name="Front. Plant Sci.">
        <title>Red Clover (Trifolium pratense) and Zigzag Clover (T. medium) - A Picture of Genomic Similarities and Differences.</title>
        <authorList>
            <person name="Dluhosova J."/>
            <person name="Istvanek J."/>
            <person name="Nedelnik J."/>
            <person name="Repkova J."/>
        </authorList>
    </citation>
    <scope>NUCLEOTIDE SEQUENCE [LARGE SCALE GENOMIC DNA]</scope>
    <source>
        <strain evidence="10">cv. 10/8</strain>
        <tissue evidence="9">Leaf</tissue>
    </source>
</reference>
<evidence type="ECO:0000313" key="10">
    <source>
        <dbReference type="Proteomes" id="UP000265520"/>
    </source>
</evidence>
<evidence type="ECO:0000256" key="4">
    <source>
        <dbReference type="ARBA" id="ARBA00022729"/>
    </source>
</evidence>
<dbReference type="FunFam" id="3.80.10.10:FF:000129">
    <property type="entry name" value="Leucine-rich repeat receptor-like kinase"/>
    <property type="match status" value="1"/>
</dbReference>
<dbReference type="GO" id="GO:0016020">
    <property type="term" value="C:membrane"/>
    <property type="evidence" value="ECO:0007669"/>
    <property type="project" value="UniProtKB-SubCell"/>
</dbReference>
<keyword evidence="9" id="KW-0418">Kinase</keyword>
<evidence type="ECO:0000256" key="6">
    <source>
        <dbReference type="ARBA" id="ARBA00022989"/>
    </source>
</evidence>
<feature type="domain" description="Leucine-rich repeat-containing N-terminal plant-type" evidence="8">
    <location>
        <begin position="47"/>
        <end position="84"/>
    </location>
</feature>
<evidence type="ECO:0000256" key="7">
    <source>
        <dbReference type="ARBA" id="ARBA00023136"/>
    </source>
</evidence>
<keyword evidence="9" id="KW-0808">Transferase</keyword>
<proteinExistence type="predicted"/>
<protein>
    <submittedName>
        <fullName evidence="9">Leucine-rich repeat receptor-like serine/threonine-protein kinase</fullName>
    </submittedName>
</protein>
<name>A0A392MT52_9FABA</name>
<dbReference type="InterPro" id="IPR032675">
    <property type="entry name" value="LRR_dom_sf"/>
</dbReference>
<dbReference type="SUPFAM" id="SSF52058">
    <property type="entry name" value="L domain-like"/>
    <property type="match status" value="1"/>
</dbReference>
<comment type="subcellular location">
    <subcellularLocation>
        <location evidence="1">Membrane</location>
        <topology evidence="1">Single-pass membrane protein</topology>
    </subcellularLocation>
</comment>
<keyword evidence="6" id="KW-1133">Transmembrane helix</keyword>
<evidence type="ECO:0000256" key="1">
    <source>
        <dbReference type="ARBA" id="ARBA00004167"/>
    </source>
</evidence>
<dbReference type="AlphaFoldDB" id="A0A392MT52"/>
<keyword evidence="4" id="KW-0732">Signal</keyword>
<dbReference type="Pfam" id="PF08263">
    <property type="entry name" value="LRRNT_2"/>
    <property type="match status" value="1"/>
</dbReference>
<dbReference type="InterPro" id="IPR013210">
    <property type="entry name" value="LRR_N_plant-typ"/>
</dbReference>
<keyword evidence="3" id="KW-0812">Transmembrane</keyword>
<keyword evidence="2" id="KW-0433">Leucine-rich repeat</keyword>
<dbReference type="Proteomes" id="UP000265520">
    <property type="component" value="Unassembled WGS sequence"/>
</dbReference>
<dbReference type="PANTHER" id="PTHR45631:SF3">
    <property type="entry name" value="OS05G0393100 PROTEIN"/>
    <property type="match status" value="1"/>
</dbReference>
<evidence type="ECO:0000256" key="5">
    <source>
        <dbReference type="ARBA" id="ARBA00022737"/>
    </source>
</evidence>
<dbReference type="InterPro" id="IPR001611">
    <property type="entry name" value="Leu-rich_rpt"/>
</dbReference>
<feature type="non-terminal residue" evidence="9">
    <location>
        <position position="1"/>
    </location>
</feature>
<dbReference type="Pfam" id="PF00560">
    <property type="entry name" value="LRR_1"/>
    <property type="match status" value="2"/>
</dbReference>
<evidence type="ECO:0000313" key="9">
    <source>
        <dbReference type="EMBL" id="MCH89838.1"/>
    </source>
</evidence>
<keyword evidence="10" id="KW-1185">Reference proteome</keyword>
<keyword evidence="7" id="KW-0472">Membrane</keyword>
<dbReference type="GO" id="GO:0016301">
    <property type="term" value="F:kinase activity"/>
    <property type="evidence" value="ECO:0007669"/>
    <property type="project" value="UniProtKB-KW"/>
</dbReference>
<evidence type="ECO:0000256" key="2">
    <source>
        <dbReference type="ARBA" id="ARBA00022614"/>
    </source>
</evidence>
<dbReference type="PANTHER" id="PTHR45631">
    <property type="entry name" value="OS07G0107800 PROTEIN-RELATED"/>
    <property type="match status" value="1"/>
</dbReference>
<gene>
    <name evidence="9" type="ORF">A2U01_0010740</name>
</gene>
<keyword evidence="9" id="KW-0675">Receptor</keyword>
<dbReference type="EMBL" id="LXQA010017022">
    <property type="protein sequence ID" value="MCH89838.1"/>
    <property type="molecule type" value="Genomic_DNA"/>
</dbReference>
<keyword evidence="5" id="KW-0677">Repeat</keyword>